<feature type="region of interest" description="Disordered" evidence="1">
    <location>
        <begin position="1"/>
        <end position="24"/>
    </location>
</feature>
<evidence type="ECO:0000313" key="2">
    <source>
        <dbReference type="EMBL" id="PTD95544.1"/>
    </source>
</evidence>
<reference evidence="2 3" key="2">
    <citation type="submission" date="2018-04" db="EMBL/GenBank/DDBJ databases">
        <title>Thauera lacus sp. nov., isolated from an saline lake in Inner Mongolia, China.</title>
        <authorList>
            <person name="Liang Q.-Y."/>
        </authorList>
    </citation>
    <scope>NUCLEOTIDE SEQUENCE [LARGE SCALE GENOMIC DNA]</scope>
    <source>
        <strain evidence="2 3">D20</strain>
    </source>
</reference>
<dbReference type="EMBL" id="PZKC01000012">
    <property type="protein sequence ID" value="PTD95544.1"/>
    <property type="molecule type" value="Genomic_DNA"/>
</dbReference>
<accession>A0A2T4ICN7</accession>
<reference evidence="2 3" key="1">
    <citation type="submission" date="2018-03" db="EMBL/GenBank/DDBJ databases">
        <authorList>
            <person name="Keele B.F."/>
        </authorList>
    </citation>
    <scope>NUCLEOTIDE SEQUENCE [LARGE SCALE GENOMIC DNA]</scope>
    <source>
        <strain evidence="2 3">D20</strain>
    </source>
</reference>
<dbReference type="Pfam" id="PF07793">
    <property type="entry name" value="DUF1631"/>
    <property type="match status" value="1"/>
</dbReference>
<dbReference type="Proteomes" id="UP000241193">
    <property type="component" value="Unassembled WGS sequence"/>
</dbReference>
<evidence type="ECO:0000313" key="3">
    <source>
        <dbReference type="Proteomes" id="UP000241193"/>
    </source>
</evidence>
<feature type="region of interest" description="Disordered" evidence="1">
    <location>
        <begin position="194"/>
        <end position="235"/>
    </location>
</feature>
<dbReference type="InterPro" id="IPR012434">
    <property type="entry name" value="DUF1631"/>
</dbReference>
<dbReference type="AlphaFoldDB" id="A0A2T4ICN7"/>
<protein>
    <recommendedName>
        <fullName evidence="4">DUF1631 family protein</fullName>
    </recommendedName>
</protein>
<keyword evidence="3" id="KW-1185">Reference proteome</keyword>
<name>A0A2T4ICN7_9RHOO</name>
<comment type="caution">
    <text evidence="2">The sequence shown here is derived from an EMBL/GenBank/DDBJ whole genome shotgun (WGS) entry which is preliminary data.</text>
</comment>
<evidence type="ECO:0000256" key="1">
    <source>
        <dbReference type="SAM" id="MobiDB-lite"/>
    </source>
</evidence>
<sequence length="674" mass="71120">MDIDTAADTPMTDAPAPRQPLQGNLRDRSRAALLDCLGGFARDMGFTEARWVEPFLAAAGECFDELAGLKDRRGFEQAQGLTASRISLVHESDLEFTLELTDLARRLRERCSAELVRLHRHFMVLLQQHNAAVEQTPVGPEAVCRALRALADAVGLDPEQRLRFVERSADPLGSALRVLYRDLIAQFDSAGLAEKPAQPARRPPPPAAAPATSAAPPAARPPAGEAQTAPPGGANALADLHRQLLARRPGLPPGSDQVALDPALVAGIRQQVLDWLAAQQDNAAPPQLASSELATLLPPHSAAAVAVVECIFDTLAGHEALAPAVAELLGRLRISFLRLALTDPALLDDSAHPARATLDALVALGATLGRDCAGDHALIPTLDILTRQLSTAAEAAAYVDVQAQLKALVDERRRAAAALAPPASELAERAERRENSLLLATRAINALMSADTPAAVSNFLASSWLLLLARLHYTHGDGHAQWRHSVALADRLIRSAYPPADPPGRQSWLQGLPALVRELHLGLAALGLDEAARDKALAQCMAMHGALITGKPLPAVTPAAPAKAVLSAPVGANGLRILHHLGHAPAAISPHPAATASPGHWLEIDLPEGGSLRGCVVWTGPSQRLLLLADPDTPTVLAATRRALGELAAAHHCRVLDQQGFCERAARQALGHSG</sequence>
<proteinExistence type="predicted"/>
<evidence type="ECO:0008006" key="4">
    <source>
        <dbReference type="Google" id="ProtNLM"/>
    </source>
</evidence>
<dbReference type="RefSeq" id="WP_107494326.1">
    <property type="nucleotide sequence ID" value="NZ_PZKC01000012.1"/>
</dbReference>
<dbReference type="OrthoDB" id="6188167at2"/>
<gene>
    <name evidence="2" type="ORF">C8261_13905</name>
</gene>
<feature type="compositionally biased region" description="Low complexity" evidence="1">
    <location>
        <begin position="1"/>
        <end position="16"/>
    </location>
</feature>
<feature type="compositionally biased region" description="Low complexity" evidence="1">
    <location>
        <begin position="209"/>
        <end position="223"/>
    </location>
</feature>
<organism evidence="2 3">
    <name type="scientific">Pseudothauera lacus</name>
    <dbReference type="NCBI Taxonomy" id="2136175"/>
    <lineage>
        <taxon>Bacteria</taxon>
        <taxon>Pseudomonadati</taxon>
        <taxon>Pseudomonadota</taxon>
        <taxon>Betaproteobacteria</taxon>
        <taxon>Rhodocyclales</taxon>
        <taxon>Zoogloeaceae</taxon>
        <taxon>Pseudothauera</taxon>
    </lineage>
</organism>